<organism evidence="1">
    <name type="scientific">Arundo donax</name>
    <name type="common">Giant reed</name>
    <name type="synonym">Donax arundinaceus</name>
    <dbReference type="NCBI Taxonomy" id="35708"/>
    <lineage>
        <taxon>Eukaryota</taxon>
        <taxon>Viridiplantae</taxon>
        <taxon>Streptophyta</taxon>
        <taxon>Embryophyta</taxon>
        <taxon>Tracheophyta</taxon>
        <taxon>Spermatophyta</taxon>
        <taxon>Magnoliopsida</taxon>
        <taxon>Liliopsida</taxon>
        <taxon>Poales</taxon>
        <taxon>Poaceae</taxon>
        <taxon>PACMAD clade</taxon>
        <taxon>Arundinoideae</taxon>
        <taxon>Arundineae</taxon>
        <taxon>Arundo</taxon>
    </lineage>
</organism>
<reference evidence="1" key="1">
    <citation type="submission" date="2014-09" db="EMBL/GenBank/DDBJ databases">
        <authorList>
            <person name="Magalhaes I.L.F."/>
            <person name="Oliveira U."/>
            <person name="Santos F.R."/>
            <person name="Vidigal T.H.D.A."/>
            <person name="Brescovit A.D."/>
            <person name="Santos A.J."/>
        </authorList>
    </citation>
    <scope>NUCLEOTIDE SEQUENCE</scope>
    <source>
        <tissue evidence="1">Shoot tissue taken approximately 20 cm above the soil surface</tissue>
    </source>
</reference>
<dbReference type="EMBL" id="GBRH01209267">
    <property type="protein sequence ID" value="JAD88628.1"/>
    <property type="molecule type" value="Transcribed_RNA"/>
</dbReference>
<name>A0A0A9DPP1_ARUDO</name>
<evidence type="ECO:0000313" key="1">
    <source>
        <dbReference type="EMBL" id="JAD88628.1"/>
    </source>
</evidence>
<reference evidence="1" key="2">
    <citation type="journal article" date="2015" name="Data Brief">
        <title>Shoot transcriptome of the giant reed, Arundo donax.</title>
        <authorList>
            <person name="Barrero R.A."/>
            <person name="Guerrero F.D."/>
            <person name="Moolhuijzen P."/>
            <person name="Goolsby J.A."/>
            <person name="Tidwell J."/>
            <person name="Bellgard S.E."/>
            <person name="Bellgard M.I."/>
        </authorList>
    </citation>
    <scope>NUCLEOTIDE SEQUENCE</scope>
    <source>
        <tissue evidence="1">Shoot tissue taken approximately 20 cm above the soil surface</tissue>
    </source>
</reference>
<sequence>MPIDDSTAPAWIQYLSHPPPMMPAASTKYPFAHASGGASIAPVAAMSGSR</sequence>
<protein>
    <submittedName>
        <fullName evidence="1">Uncharacterized protein</fullName>
    </submittedName>
</protein>
<accession>A0A0A9DPP1</accession>
<proteinExistence type="predicted"/>
<dbReference type="AlphaFoldDB" id="A0A0A9DPP1"/>